<feature type="domain" description="RNA polymerase sigma factor 70 region 4 type 2" evidence="9">
    <location>
        <begin position="100"/>
        <end position="148"/>
    </location>
</feature>
<evidence type="ECO:0000313" key="11">
    <source>
        <dbReference type="Proteomes" id="UP000612899"/>
    </source>
</evidence>
<keyword evidence="4" id="KW-0238">DNA-binding</keyword>
<evidence type="ECO:0000256" key="1">
    <source>
        <dbReference type="ARBA" id="ARBA00010641"/>
    </source>
</evidence>
<dbReference type="InterPro" id="IPR013249">
    <property type="entry name" value="RNA_pol_sigma70_r4_t2"/>
</dbReference>
<dbReference type="SUPFAM" id="SSF88946">
    <property type="entry name" value="Sigma2 domain of RNA polymerase sigma factors"/>
    <property type="match status" value="1"/>
</dbReference>
<keyword evidence="3" id="KW-0731">Sigma factor</keyword>
<evidence type="ECO:0000313" key="10">
    <source>
        <dbReference type="EMBL" id="GIH09677.1"/>
    </source>
</evidence>
<dbReference type="EMBL" id="BONY01000073">
    <property type="protein sequence ID" value="GIH09677.1"/>
    <property type="molecule type" value="Genomic_DNA"/>
</dbReference>
<evidence type="ECO:0000256" key="5">
    <source>
        <dbReference type="ARBA" id="ARBA00023163"/>
    </source>
</evidence>
<keyword evidence="7" id="KW-0812">Transmembrane</keyword>
<dbReference type="GO" id="GO:0006352">
    <property type="term" value="P:DNA-templated transcription initiation"/>
    <property type="evidence" value="ECO:0007669"/>
    <property type="project" value="InterPro"/>
</dbReference>
<evidence type="ECO:0000256" key="4">
    <source>
        <dbReference type="ARBA" id="ARBA00023125"/>
    </source>
</evidence>
<dbReference type="RefSeq" id="WP_239124327.1">
    <property type="nucleotide sequence ID" value="NZ_BONY01000073.1"/>
</dbReference>
<dbReference type="SUPFAM" id="SSF82171">
    <property type="entry name" value="DPP6 N-terminal domain-like"/>
    <property type="match status" value="1"/>
</dbReference>
<dbReference type="InterPro" id="IPR039425">
    <property type="entry name" value="RNA_pol_sigma-70-like"/>
</dbReference>
<evidence type="ECO:0000256" key="2">
    <source>
        <dbReference type="ARBA" id="ARBA00023015"/>
    </source>
</evidence>
<feature type="region of interest" description="Disordered" evidence="6">
    <location>
        <begin position="209"/>
        <end position="239"/>
    </location>
</feature>
<evidence type="ECO:0000259" key="9">
    <source>
        <dbReference type="Pfam" id="PF08281"/>
    </source>
</evidence>
<comment type="similarity">
    <text evidence="1">Belongs to the sigma-70 factor family. ECF subfamily.</text>
</comment>
<reference evidence="10" key="1">
    <citation type="submission" date="2021-01" db="EMBL/GenBank/DDBJ databases">
        <title>Whole genome shotgun sequence of Rhizocola hellebori NBRC 109834.</title>
        <authorList>
            <person name="Komaki H."/>
            <person name="Tamura T."/>
        </authorList>
    </citation>
    <scope>NUCLEOTIDE SEQUENCE</scope>
    <source>
        <strain evidence="10">NBRC 109834</strain>
    </source>
</reference>
<dbReference type="InterPro" id="IPR014284">
    <property type="entry name" value="RNA_pol_sigma-70_dom"/>
</dbReference>
<dbReference type="CDD" id="cd06171">
    <property type="entry name" value="Sigma70_r4"/>
    <property type="match status" value="1"/>
</dbReference>
<dbReference type="SUPFAM" id="SSF88659">
    <property type="entry name" value="Sigma3 and sigma4 domains of RNA polymerase sigma factors"/>
    <property type="match status" value="1"/>
</dbReference>
<feature type="domain" description="RNA polymerase sigma-70 region 2" evidence="8">
    <location>
        <begin position="11"/>
        <end position="77"/>
    </location>
</feature>
<evidence type="ECO:0000256" key="3">
    <source>
        <dbReference type="ARBA" id="ARBA00023082"/>
    </source>
</evidence>
<comment type="caution">
    <text evidence="10">The sequence shown here is derived from an EMBL/GenBank/DDBJ whole genome shotgun (WGS) entry which is preliminary data.</text>
</comment>
<dbReference type="NCBIfam" id="TIGR02937">
    <property type="entry name" value="sigma70-ECF"/>
    <property type="match status" value="1"/>
</dbReference>
<dbReference type="Pfam" id="PF04542">
    <property type="entry name" value="Sigma70_r2"/>
    <property type="match status" value="1"/>
</dbReference>
<dbReference type="InterPro" id="IPR013324">
    <property type="entry name" value="RNA_pol_sigma_r3/r4-like"/>
</dbReference>
<dbReference type="AlphaFoldDB" id="A0A8J3QGK3"/>
<keyword evidence="5" id="KW-0804">Transcription</keyword>
<dbReference type="InterPro" id="IPR013325">
    <property type="entry name" value="RNA_pol_sigma_r2"/>
</dbReference>
<keyword evidence="7" id="KW-1133">Transmembrane helix</keyword>
<feature type="transmembrane region" description="Helical" evidence="7">
    <location>
        <begin position="184"/>
        <end position="204"/>
    </location>
</feature>
<keyword evidence="7" id="KW-0472">Membrane</keyword>
<dbReference type="Gene3D" id="1.10.10.10">
    <property type="entry name" value="Winged helix-like DNA-binding domain superfamily/Winged helix DNA-binding domain"/>
    <property type="match status" value="1"/>
</dbReference>
<dbReference type="Pfam" id="PF08281">
    <property type="entry name" value="Sigma70_r4_2"/>
    <property type="match status" value="1"/>
</dbReference>
<dbReference type="PANTHER" id="PTHR43133">
    <property type="entry name" value="RNA POLYMERASE ECF-TYPE SIGMA FACTO"/>
    <property type="match status" value="1"/>
</dbReference>
<name>A0A8J3QGK3_9ACTN</name>
<dbReference type="Proteomes" id="UP000612899">
    <property type="component" value="Unassembled WGS sequence"/>
</dbReference>
<protein>
    <recommendedName>
        <fullName evidence="12">Sigma-70 family RNA polymerase sigma factor</fullName>
    </recommendedName>
</protein>
<accession>A0A8J3QGK3</accession>
<evidence type="ECO:0000259" key="8">
    <source>
        <dbReference type="Pfam" id="PF04542"/>
    </source>
</evidence>
<proteinExistence type="inferred from homology"/>
<dbReference type="GO" id="GO:0003677">
    <property type="term" value="F:DNA binding"/>
    <property type="evidence" value="ECO:0007669"/>
    <property type="project" value="UniProtKB-KW"/>
</dbReference>
<dbReference type="PANTHER" id="PTHR43133:SF50">
    <property type="entry name" value="ECF RNA POLYMERASE SIGMA FACTOR SIGM"/>
    <property type="match status" value="1"/>
</dbReference>
<evidence type="ECO:0000256" key="7">
    <source>
        <dbReference type="SAM" id="Phobius"/>
    </source>
</evidence>
<keyword evidence="2" id="KW-0805">Transcription regulation</keyword>
<sequence length="548" mass="59441">MTAHATDFDGFYQRHYGATVAMTYGFTADLAESQDIAQEAFCRAWQRWKVISRYEQPASWVRRVATNLALSRWRKLRVASAYLARQHQADLPELTPDHVDLMAALRLLPVAQRKALVLHYLVDLPIAEVAAELGVSDGTVKGWLHRGRHTLAAELGDEVRRAASPPPAPELRVRADRRRLRRSIVTAAAAFLAVVIVVTGFQLLGRAGGQPMPPASPNPSVSVDPSPSPSRIVAPAKPAPLAPTSCRVEQLPLPKGHGPASHLSGGDPTGRFLLGSSNDTNIYIWDNGKLVATPTLEGIDDSQLTDINSAGVAVGYSLDQNSATIPWLYRDGKFVRLPGGYAEPTAINEQNVIVGTTGNLPVIWRTPESQPELLSLPEKYFSAAHVEISEEGLVVVTAESASRSRGPNRAFVYYPDGTHIELAQPPLTADYVEWAATRIRGDWVAGGAFLNGKHVTLRWNLRTGKSDAFPELGGSVVVNEHGWLAAAQPRPVIRTDKGEQIPLPTNIPNVSEDGNYEAVYVFGDDGRSAAGELAIRSGDNVAVRWVCQ</sequence>
<evidence type="ECO:0008006" key="12">
    <source>
        <dbReference type="Google" id="ProtNLM"/>
    </source>
</evidence>
<organism evidence="10 11">
    <name type="scientific">Rhizocola hellebori</name>
    <dbReference type="NCBI Taxonomy" id="1392758"/>
    <lineage>
        <taxon>Bacteria</taxon>
        <taxon>Bacillati</taxon>
        <taxon>Actinomycetota</taxon>
        <taxon>Actinomycetes</taxon>
        <taxon>Micromonosporales</taxon>
        <taxon>Micromonosporaceae</taxon>
        <taxon>Rhizocola</taxon>
    </lineage>
</organism>
<keyword evidence="11" id="KW-1185">Reference proteome</keyword>
<dbReference type="GO" id="GO:0016987">
    <property type="term" value="F:sigma factor activity"/>
    <property type="evidence" value="ECO:0007669"/>
    <property type="project" value="UniProtKB-KW"/>
</dbReference>
<evidence type="ECO:0000256" key="6">
    <source>
        <dbReference type="SAM" id="MobiDB-lite"/>
    </source>
</evidence>
<dbReference type="InterPro" id="IPR036388">
    <property type="entry name" value="WH-like_DNA-bd_sf"/>
</dbReference>
<gene>
    <name evidence="10" type="ORF">Rhe02_77440</name>
</gene>
<dbReference type="InterPro" id="IPR007627">
    <property type="entry name" value="RNA_pol_sigma70_r2"/>
</dbReference>
<dbReference type="Gene3D" id="1.10.1740.10">
    <property type="match status" value="1"/>
</dbReference>